<dbReference type="EMBL" id="CP157974">
    <property type="protein sequence ID" value="XBT82844.1"/>
    <property type="molecule type" value="Genomic_DNA"/>
</dbReference>
<dbReference type="SUPFAM" id="SSF47336">
    <property type="entry name" value="ACP-like"/>
    <property type="match status" value="1"/>
</dbReference>
<name>A0AAU7R3W2_9ACTN</name>
<gene>
    <name evidence="2" type="ORF">ABIH81_04950</name>
</gene>
<dbReference type="InterPro" id="IPR036736">
    <property type="entry name" value="ACP-like_sf"/>
</dbReference>
<evidence type="ECO:0000313" key="2">
    <source>
        <dbReference type="EMBL" id="XBT82844.1"/>
    </source>
</evidence>
<feature type="domain" description="Carrier" evidence="1">
    <location>
        <begin position="2"/>
        <end position="83"/>
    </location>
</feature>
<dbReference type="PROSITE" id="PS50075">
    <property type="entry name" value="CARRIER"/>
    <property type="match status" value="1"/>
</dbReference>
<dbReference type="AlphaFoldDB" id="A0AAU7R3W2"/>
<dbReference type="RefSeq" id="WP_349879220.1">
    <property type="nucleotide sequence ID" value="NZ_CP157974.1"/>
</dbReference>
<sequence>MAEHEEVVNAVVARLRELLPDTPVDELTEDRDLRDFAAFDSLGVLELLVWLEGRFSVSIPDEELIVDNFTTVGKMADYVVARSSTAVVD</sequence>
<evidence type="ECO:0000259" key="1">
    <source>
        <dbReference type="PROSITE" id="PS50075"/>
    </source>
</evidence>
<dbReference type="Pfam" id="PF00550">
    <property type="entry name" value="PP-binding"/>
    <property type="match status" value="1"/>
</dbReference>
<protein>
    <submittedName>
        <fullName evidence="2">Phosphopantetheine-binding protein</fullName>
    </submittedName>
</protein>
<dbReference type="Gene3D" id="1.10.1200.10">
    <property type="entry name" value="ACP-like"/>
    <property type="match status" value="1"/>
</dbReference>
<reference evidence="2" key="1">
    <citation type="submission" date="2024-06" db="EMBL/GenBank/DDBJ databases">
        <title>Micromonospora sp. strain HUAS YX12 genome sequences.</title>
        <authorList>
            <person name="Mo P."/>
        </authorList>
    </citation>
    <scope>NUCLEOTIDE SEQUENCE</scope>
    <source>
        <strain evidence="2">HUAS YX12</strain>
    </source>
</reference>
<proteinExistence type="predicted"/>
<dbReference type="InterPro" id="IPR009081">
    <property type="entry name" value="PP-bd_ACP"/>
</dbReference>
<organism evidence="2">
    <name type="scientific">Micromonospora sp. HUAS YX12</name>
    <dbReference type="NCBI Taxonomy" id="3156396"/>
    <lineage>
        <taxon>Bacteria</taxon>
        <taxon>Bacillati</taxon>
        <taxon>Actinomycetota</taxon>
        <taxon>Actinomycetes</taxon>
        <taxon>Micromonosporales</taxon>
        <taxon>Micromonosporaceae</taxon>
        <taxon>Micromonospora</taxon>
    </lineage>
</organism>
<accession>A0AAU7R3W2</accession>